<evidence type="ECO:0000256" key="2">
    <source>
        <dbReference type="ARBA" id="ARBA00013091"/>
    </source>
</evidence>
<dbReference type="PANTHER" id="PTHR38050">
    <property type="match status" value="1"/>
</dbReference>
<dbReference type="EMBL" id="AKCU01000410">
    <property type="protein sequence ID" value="EKV10516.1"/>
    <property type="molecule type" value="Genomic_DNA"/>
</dbReference>
<evidence type="ECO:0000256" key="1">
    <source>
        <dbReference type="ARBA" id="ARBA00004613"/>
    </source>
</evidence>
<dbReference type="Gene3D" id="3.40.50.1820">
    <property type="entry name" value="alpha/beta hydrolase"/>
    <property type="match status" value="1"/>
</dbReference>
<comment type="catalytic activity">
    <reaction evidence="9">
        <text>feruloyl-polysaccharide + H2O = ferulate + polysaccharide.</text>
        <dbReference type="EC" id="3.1.1.73"/>
    </reaction>
</comment>
<sequence>MESLSDLDFADDLLTHLQETLCVDTSNVYAASKSNGGGAASVIACNVTVRRQVAAFVAVRGD</sequence>
<evidence type="ECO:0000256" key="3">
    <source>
        <dbReference type="ARBA" id="ARBA00022525"/>
    </source>
</evidence>
<dbReference type="VEuPathDB" id="FungiDB:PDIP_59880"/>
<dbReference type="GO" id="GO:0045493">
    <property type="term" value="P:xylan catabolic process"/>
    <property type="evidence" value="ECO:0007669"/>
    <property type="project" value="UniProtKB-KW"/>
</dbReference>
<keyword evidence="3" id="KW-0964">Secreted</keyword>
<dbReference type="InterPro" id="IPR043595">
    <property type="entry name" value="FaeB/C/D"/>
</dbReference>
<dbReference type="Proteomes" id="UP000009886">
    <property type="component" value="Unassembled WGS sequence"/>
</dbReference>
<dbReference type="InterPro" id="IPR029058">
    <property type="entry name" value="AB_hydrolase_fold"/>
</dbReference>
<evidence type="ECO:0000256" key="8">
    <source>
        <dbReference type="ARBA" id="ARBA00023326"/>
    </source>
</evidence>
<dbReference type="GO" id="GO:0072330">
    <property type="term" value="P:monocarboxylic acid biosynthetic process"/>
    <property type="evidence" value="ECO:0007669"/>
    <property type="project" value="UniProtKB-ARBA"/>
</dbReference>
<gene>
    <name evidence="10" type="ORF">PDIP_59880</name>
</gene>
<keyword evidence="5" id="KW-0732">Signal</keyword>
<dbReference type="GO" id="GO:0017000">
    <property type="term" value="P:antibiotic biosynthetic process"/>
    <property type="evidence" value="ECO:0007669"/>
    <property type="project" value="UniProtKB-ARBA"/>
</dbReference>
<keyword evidence="4" id="KW-0858">Xylan degradation</keyword>
<accession>K9GB29</accession>
<name>K9GB29_PEND1</name>
<keyword evidence="7" id="KW-0119">Carbohydrate metabolism</keyword>
<evidence type="ECO:0000256" key="4">
    <source>
        <dbReference type="ARBA" id="ARBA00022651"/>
    </source>
</evidence>
<proteinExistence type="predicted"/>
<evidence type="ECO:0000256" key="9">
    <source>
        <dbReference type="ARBA" id="ARBA00034075"/>
    </source>
</evidence>
<organism evidence="10 11">
    <name type="scientific">Penicillium digitatum (strain Pd1 / CECT 20795)</name>
    <name type="common">Green mold</name>
    <dbReference type="NCBI Taxonomy" id="1170230"/>
    <lineage>
        <taxon>Eukaryota</taxon>
        <taxon>Fungi</taxon>
        <taxon>Dikarya</taxon>
        <taxon>Ascomycota</taxon>
        <taxon>Pezizomycotina</taxon>
        <taxon>Eurotiomycetes</taxon>
        <taxon>Eurotiomycetidae</taxon>
        <taxon>Eurotiales</taxon>
        <taxon>Aspergillaceae</taxon>
        <taxon>Penicillium</taxon>
    </lineage>
</organism>
<keyword evidence="6" id="KW-0378">Hydrolase</keyword>
<protein>
    <recommendedName>
        <fullName evidence="2">feruloyl esterase</fullName>
        <ecNumber evidence="2">3.1.1.73</ecNumber>
    </recommendedName>
</protein>
<keyword evidence="8" id="KW-0624">Polysaccharide degradation</keyword>
<evidence type="ECO:0000256" key="5">
    <source>
        <dbReference type="ARBA" id="ARBA00022729"/>
    </source>
</evidence>
<dbReference type="EC" id="3.1.1.73" evidence="2"/>
<comment type="subcellular location">
    <subcellularLocation>
        <location evidence="1">Secreted</location>
    </subcellularLocation>
</comment>
<dbReference type="AlphaFoldDB" id="K9GB29"/>
<evidence type="ECO:0000313" key="10">
    <source>
        <dbReference type="EMBL" id="EKV10516.1"/>
    </source>
</evidence>
<dbReference type="PANTHER" id="PTHR38050:SF2">
    <property type="entry name" value="FERULOYL ESTERASE C-RELATED"/>
    <property type="match status" value="1"/>
</dbReference>
<dbReference type="GO" id="GO:0030600">
    <property type="term" value="F:feruloyl esterase activity"/>
    <property type="evidence" value="ECO:0007669"/>
    <property type="project" value="UniProtKB-EC"/>
</dbReference>
<evidence type="ECO:0000256" key="6">
    <source>
        <dbReference type="ARBA" id="ARBA00022801"/>
    </source>
</evidence>
<dbReference type="GO" id="GO:0005576">
    <property type="term" value="C:extracellular region"/>
    <property type="evidence" value="ECO:0007669"/>
    <property type="project" value="UniProtKB-SubCell"/>
</dbReference>
<reference evidence="11" key="1">
    <citation type="journal article" date="2012" name="BMC Genomics">
        <title>Genome sequence of the necrotrophic fungus Penicillium digitatum, the main postharvest pathogen of citrus.</title>
        <authorList>
            <person name="Marcet-Houben M."/>
            <person name="Ballester A.-R."/>
            <person name="de la Fuente B."/>
            <person name="Harries E."/>
            <person name="Marcos J.F."/>
            <person name="Gonzalez-Candelas L."/>
            <person name="Gabaldon T."/>
        </authorList>
    </citation>
    <scope>NUCLEOTIDE SEQUENCE [LARGE SCALE GENOMIC DNA]</scope>
    <source>
        <strain evidence="11">Pd1 / CECT 20795</strain>
    </source>
</reference>
<evidence type="ECO:0000256" key="7">
    <source>
        <dbReference type="ARBA" id="ARBA00023277"/>
    </source>
</evidence>
<dbReference type="HOGENOM" id="CLU_2904886_0_0_1"/>
<dbReference type="KEGG" id="pdp:PDIP_59880"/>
<evidence type="ECO:0000313" key="11">
    <source>
        <dbReference type="Proteomes" id="UP000009886"/>
    </source>
</evidence>
<comment type="caution">
    <text evidence="10">The sequence shown here is derived from an EMBL/GenBank/DDBJ whole genome shotgun (WGS) entry which is preliminary data.</text>
</comment>